<dbReference type="EMBL" id="CP006704">
    <property type="protein sequence ID" value="AIJ48482.1"/>
    <property type="molecule type" value="Genomic_DNA"/>
</dbReference>
<dbReference type="GeneID" id="69561548"/>
<gene>
    <name evidence="1" type="ORF">O987_21965</name>
</gene>
<dbReference type="AlphaFoldDB" id="A0A076PYL0"/>
<dbReference type="PANTHER" id="PTHR36154">
    <property type="entry name" value="DNA-BINDING TRANSCRIPTIONAL ACTIVATOR ALPA"/>
    <property type="match status" value="1"/>
</dbReference>
<dbReference type="Pfam" id="PF05930">
    <property type="entry name" value="Phage_AlpA"/>
    <property type="match status" value="1"/>
</dbReference>
<accession>A0A076PYL0</accession>
<reference evidence="1 2" key="1">
    <citation type="journal article" date="2014" name="Genome Announc.">
        <title>Complete Genome Sequence of Polychlorinated Biphenyl Degrader Comamonas testosteroni TK102 (NBRC 109938).</title>
        <authorList>
            <person name="Fukuda K."/>
            <person name="Hosoyama A."/>
            <person name="Tsuchikane K."/>
            <person name="Ohji S."/>
            <person name="Yamazoe A."/>
            <person name="Fujita N."/>
            <person name="Shintani M."/>
            <person name="Kimbara K."/>
        </authorList>
    </citation>
    <scope>NUCLEOTIDE SEQUENCE [LARGE SCALE GENOMIC DNA]</scope>
    <source>
        <strain evidence="1">TK102</strain>
    </source>
</reference>
<dbReference type="Proteomes" id="UP000028782">
    <property type="component" value="Chromosome"/>
</dbReference>
<organism evidence="1 2">
    <name type="scientific">Comamonas testosteroni TK102</name>
    <dbReference type="NCBI Taxonomy" id="1392005"/>
    <lineage>
        <taxon>Bacteria</taxon>
        <taxon>Pseudomonadati</taxon>
        <taxon>Pseudomonadota</taxon>
        <taxon>Betaproteobacteria</taxon>
        <taxon>Burkholderiales</taxon>
        <taxon>Comamonadaceae</taxon>
        <taxon>Comamonas</taxon>
    </lineage>
</organism>
<dbReference type="RefSeq" id="WP_200879570.1">
    <property type="nucleotide sequence ID" value="NZ_CP006704.1"/>
</dbReference>
<evidence type="ECO:0000313" key="2">
    <source>
        <dbReference type="Proteomes" id="UP000028782"/>
    </source>
</evidence>
<dbReference type="PANTHER" id="PTHR36154:SF1">
    <property type="entry name" value="DNA-BINDING TRANSCRIPTIONAL ACTIVATOR ALPA"/>
    <property type="match status" value="1"/>
</dbReference>
<dbReference type="HOGENOM" id="CLU_1203150_0_0_4"/>
<name>A0A076PYL0_COMTE</name>
<proteinExistence type="predicted"/>
<evidence type="ECO:0000313" key="1">
    <source>
        <dbReference type="EMBL" id="AIJ48482.1"/>
    </source>
</evidence>
<dbReference type="InterPro" id="IPR010260">
    <property type="entry name" value="AlpA"/>
</dbReference>
<dbReference type="InterPro" id="IPR052931">
    <property type="entry name" value="Prophage_regulatory_activator"/>
</dbReference>
<dbReference type="Gene3D" id="1.10.238.160">
    <property type="match status" value="1"/>
</dbReference>
<evidence type="ECO:0008006" key="3">
    <source>
        <dbReference type="Google" id="ProtNLM"/>
    </source>
</evidence>
<dbReference type="KEGG" id="ctes:O987_21965"/>
<protein>
    <recommendedName>
        <fullName evidence="3">AlpA family transcriptional regulator</fullName>
    </recommendedName>
</protein>
<sequence>MCHKPGITCGFACQKAKLSHAPETLDFSNVGELNVGDLSQVRMTRLRVDAMVDFYRYRKLIEKSRLMLESVLVAKQPARKKLVVPLQSGSLQHELIAMNHTPYAPQSKSQMERSFHPVQASQASMSLLAYPQASRTAEVPRTPFCDEEAIQAVATVGNDAMRLNTILRLRQLLKALGISRSTVYLRINPKSKYYDPVFPKPIRLGTKARGWVLSDVNDYIEHLKKKQQAC</sequence>